<keyword evidence="3 7" id="KW-0645">Protease</keyword>
<dbReference type="InterPro" id="IPR050430">
    <property type="entry name" value="Peptidase_S1"/>
</dbReference>
<feature type="chain" id="PRO_5018613438" evidence="5">
    <location>
        <begin position="20"/>
        <end position="344"/>
    </location>
</feature>
<dbReference type="Gene3D" id="2.40.10.10">
    <property type="entry name" value="Trypsin-like serine proteases"/>
    <property type="match status" value="1"/>
</dbReference>
<dbReference type="Pfam" id="PF00089">
    <property type="entry name" value="Trypsin"/>
    <property type="match status" value="1"/>
</dbReference>
<comment type="similarity">
    <text evidence="1">Belongs to the peptidase S1 family.</text>
</comment>
<keyword evidence="3" id="KW-0378">Hydrolase</keyword>
<dbReference type="PANTHER" id="PTHR24276:SF98">
    <property type="entry name" value="FI18310P1-RELATED"/>
    <property type="match status" value="1"/>
</dbReference>
<dbReference type="PROSITE" id="PS00134">
    <property type="entry name" value="TRYPSIN_HIS"/>
    <property type="match status" value="1"/>
</dbReference>
<keyword evidence="4" id="KW-0472">Membrane</keyword>
<evidence type="ECO:0000256" key="4">
    <source>
        <dbReference type="SAM" id="Phobius"/>
    </source>
</evidence>
<keyword evidence="8" id="KW-1185">Reference proteome</keyword>
<proteinExistence type="inferred from homology"/>
<dbReference type="GO" id="GO:0004252">
    <property type="term" value="F:serine-type endopeptidase activity"/>
    <property type="evidence" value="ECO:0007669"/>
    <property type="project" value="InterPro"/>
</dbReference>
<evidence type="ECO:0000313" key="8">
    <source>
        <dbReference type="Proteomes" id="UP000268973"/>
    </source>
</evidence>
<accession>A0A3S0PR10</accession>
<protein>
    <submittedName>
        <fullName evidence="7">Trypsin-like serine protease</fullName>
    </submittedName>
</protein>
<dbReference type="PROSITE" id="PS00135">
    <property type="entry name" value="TRYPSIN_SER"/>
    <property type="match status" value="1"/>
</dbReference>
<keyword evidence="3" id="KW-0720">Serine protease</keyword>
<evidence type="ECO:0000313" key="7">
    <source>
        <dbReference type="EMBL" id="RTZ17679.1"/>
    </source>
</evidence>
<organism evidence="7 8">
    <name type="scientific">Vibrio aquaticus</name>
    <dbReference type="NCBI Taxonomy" id="2496559"/>
    <lineage>
        <taxon>Bacteria</taxon>
        <taxon>Pseudomonadati</taxon>
        <taxon>Pseudomonadota</taxon>
        <taxon>Gammaproteobacteria</taxon>
        <taxon>Vibrionales</taxon>
        <taxon>Vibrionaceae</taxon>
        <taxon>Vibrio</taxon>
    </lineage>
</organism>
<keyword evidence="5" id="KW-0732">Signal</keyword>
<dbReference type="RefSeq" id="WP_126572430.1">
    <property type="nucleotide sequence ID" value="NZ_RXZH01000001.1"/>
</dbReference>
<sequence>MPKLYCFFCLALYSLSGSAIEIQPYIVNGSNANLANYPSFASLFYRNNNVYSTSSFCGATMINNKYVLTAAHCIYGDNDLMLNTVVAPQLEDESNFLSSEQARAKAFYYPDTYVDSSSELWRDDIAIIELETTLSNPDYSSLLNSTRNNNFSGADAFEAVGHGYIEGNVRGGTRLLDTDLDYMSTASCQAIYGSKLTSKHLCFSGALQGGYRNSTCSGDSGGPVYWYNGSTYIQVGITSFGPSVCGDPGITVTSVFTDVYDYQAWINRVINGQEDPKAYVVTSGSTRSLVNTDSGSTLQANSTEGGGGGGSINLSIALALLLILLVRYWLHERMQRVSYPLSHN</sequence>
<dbReference type="InterPro" id="IPR001314">
    <property type="entry name" value="Peptidase_S1A"/>
</dbReference>
<dbReference type="Proteomes" id="UP000268973">
    <property type="component" value="Unassembled WGS sequence"/>
</dbReference>
<dbReference type="InterPro" id="IPR033116">
    <property type="entry name" value="TRYPSIN_SER"/>
</dbReference>
<dbReference type="SMART" id="SM00020">
    <property type="entry name" value="Tryp_SPc"/>
    <property type="match status" value="1"/>
</dbReference>
<gene>
    <name evidence="7" type="ORF">EJ063_02515</name>
</gene>
<evidence type="ECO:0000256" key="3">
    <source>
        <dbReference type="RuleBase" id="RU363034"/>
    </source>
</evidence>
<comment type="caution">
    <text evidence="7">The sequence shown here is derived from an EMBL/GenBank/DDBJ whole genome shotgun (WGS) entry which is preliminary data.</text>
</comment>
<dbReference type="PROSITE" id="PS50240">
    <property type="entry name" value="TRYPSIN_DOM"/>
    <property type="match status" value="1"/>
</dbReference>
<evidence type="ECO:0000256" key="5">
    <source>
        <dbReference type="SAM" id="SignalP"/>
    </source>
</evidence>
<dbReference type="EMBL" id="RXZH01000001">
    <property type="protein sequence ID" value="RTZ17679.1"/>
    <property type="molecule type" value="Genomic_DNA"/>
</dbReference>
<reference evidence="7 8" key="1">
    <citation type="submission" date="2018-12" db="EMBL/GenBank/DDBJ databases">
        <title>Vibrio sp. isolated from China Sea.</title>
        <authorList>
            <person name="Li Y."/>
        </authorList>
    </citation>
    <scope>NUCLEOTIDE SEQUENCE [LARGE SCALE GENOMIC DNA]</scope>
    <source>
        <strain evidence="7 8">BEI207</strain>
    </source>
</reference>
<dbReference type="CDD" id="cd00190">
    <property type="entry name" value="Tryp_SPc"/>
    <property type="match status" value="1"/>
</dbReference>
<keyword evidence="4" id="KW-0812">Transmembrane</keyword>
<dbReference type="GO" id="GO:0006508">
    <property type="term" value="P:proteolysis"/>
    <property type="evidence" value="ECO:0007669"/>
    <property type="project" value="UniProtKB-KW"/>
</dbReference>
<dbReference type="OrthoDB" id="9813836at2"/>
<feature type="domain" description="Peptidase S1" evidence="6">
    <location>
        <begin position="26"/>
        <end position="271"/>
    </location>
</feature>
<dbReference type="PANTHER" id="PTHR24276">
    <property type="entry name" value="POLYSERASE-RELATED"/>
    <property type="match status" value="1"/>
</dbReference>
<feature type="signal peptide" evidence="5">
    <location>
        <begin position="1"/>
        <end position="19"/>
    </location>
</feature>
<evidence type="ECO:0000256" key="2">
    <source>
        <dbReference type="ARBA" id="ARBA00023157"/>
    </source>
</evidence>
<name>A0A3S0PR10_9VIBR</name>
<dbReference type="InterPro" id="IPR001254">
    <property type="entry name" value="Trypsin_dom"/>
</dbReference>
<keyword evidence="2" id="KW-1015">Disulfide bond</keyword>
<dbReference type="InterPro" id="IPR043504">
    <property type="entry name" value="Peptidase_S1_PA_chymotrypsin"/>
</dbReference>
<dbReference type="SUPFAM" id="SSF50494">
    <property type="entry name" value="Trypsin-like serine proteases"/>
    <property type="match status" value="1"/>
</dbReference>
<dbReference type="AlphaFoldDB" id="A0A3S0PR10"/>
<evidence type="ECO:0000259" key="6">
    <source>
        <dbReference type="PROSITE" id="PS50240"/>
    </source>
</evidence>
<dbReference type="PRINTS" id="PR00722">
    <property type="entry name" value="CHYMOTRYPSIN"/>
</dbReference>
<dbReference type="InterPro" id="IPR009003">
    <property type="entry name" value="Peptidase_S1_PA"/>
</dbReference>
<evidence type="ECO:0000256" key="1">
    <source>
        <dbReference type="ARBA" id="ARBA00007664"/>
    </source>
</evidence>
<keyword evidence="4" id="KW-1133">Transmembrane helix</keyword>
<dbReference type="InterPro" id="IPR018114">
    <property type="entry name" value="TRYPSIN_HIS"/>
</dbReference>
<feature type="transmembrane region" description="Helical" evidence="4">
    <location>
        <begin position="312"/>
        <end position="330"/>
    </location>
</feature>